<evidence type="ECO:0000313" key="12">
    <source>
        <dbReference type="EMBL" id="GMM51470.1"/>
    </source>
</evidence>
<dbReference type="PANTHER" id="PTHR23429:SF0">
    <property type="entry name" value="GLUCOSE-6-PHOSPHATE 1-DEHYDROGENASE"/>
    <property type="match status" value="1"/>
</dbReference>
<keyword evidence="8 9" id="KW-0119">Carbohydrate metabolism</keyword>
<evidence type="ECO:0000256" key="8">
    <source>
        <dbReference type="ARBA" id="ARBA00023277"/>
    </source>
</evidence>
<evidence type="ECO:0000259" key="10">
    <source>
        <dbReference type="Pfam" id="PF00479"/>
    </source>
</evidence>
<evidence type="ECO:0000256" key="5">
    <source>
        <dbReference type="ARBA" id="ARBA00022526"/>
    </source>
</evidence>
<organism evidence="12 13">
    <name type="scientific">Starmerella bacillaris</name>
    <name type="common">Yeast</name>
    <name type="synonym">Candida zemplinina</name>
    <dbReference type="NCBI Taxonomy" id="1247836"/>
    <lineage>
        <taxon>Eukaryota</taxon>
        <taxon>Fungi</taxon>
        <taxon>Dikarya</taxon>
        <taxon>Ascomycota</taxon>
        <taxon>Saccharomycotina</taxon>
        <taxon>Dipodascomycetes</taxon>
        <taxon>Dipodascales</taxon>
        <taxon>Trichomonascaceae</taxon>
        <taxon>Starmerella</taxon>
    </lineage>
</organism>
<dbReference type="InterPro" id="IPR001282">
    <property type="entry name" value="G6P_DH"/>
</dbReference>
<sequence length="488" mass="55749">MTTDRKVAFEESVSIVVFGASGDLASKKTFPALFALFSKGLLPKKTRIYGYARSEMSKEEFSKKQTSHIKSADEQADKIKEFTSLSTYVRGGYDDDKDFRQLNSVIEEGEKNMPEKNRLFYLALPPSQFADVGEHIKKECYLKEDEGRIRVIIEKPFGRDLKSSRELQAQLSPIFSEVELYRIDHYLGKEVVKNLMKVRFLNTVMMSFWDNRFISNVSIVFKEPFGTEKRGGYFDDVGIIRDVMQNHLVQVLCLLTMSRPVSTSPEDIRDEKVKVLRAVRPVDAKDIILGQYVAAEVNGEKKPGYKDDDTIENKDTKTPTFAAIPLYIENDRWDGVPFVLKAGKALNEAKVEIVMQFKPVPGALRDHIPPNELIFRIQPDEAILLKMNTKYPGLNDKLVVDDLDISYRDSFPKVAIPEAYESLILDCLKGDHSNFVRDDELDEAWKIFTPILERIDAGDVKVHDYKYGSEGPEVMKEFMQSKGFIDDI</sequence>
<evidence type="ECO:0000256" key="6">
    <source>
        <dbReference type="ARBA" id="ARBA00022857"/>
    </source>
</evidence>
<dbReference type="EMBL" id="BTGC01000005">
    <property type="protein sequence ID" value="GMM51470.1"/>
    <property type="molecule type" value="Genomic_DNA"/>
</dbReference>
<dbReference type="InterPro" id="IPR022675">
    <property type="entry name" value="G6P_DH_C"/>
</dbReference>
<protein>
    <recommendedName>
        <fullName evidence="4 9">Glucose-6-phosphate 1-dehydrogenase</fullName>
        <ecNumber evidence="3 9">1.1.1.49</ecNumber>
    </recommendedName>
</protein>
<evidence type="ECO:0000256" key="4">
    <source>
        <dbReference type="ARBA" id="ARBA00020444"/>
    </source>
</evidence>
<keyword evidence="7 9" id="KW-0560">Oxidoreductase</keyword>
<dbReference type="PROSITE" id="PS00069">
    <property type="entry name" value="G6P_DEHYDROGENASE"/>
    <property type="match status" value="1"/>
</dbReference>
<proteinExistence type="inferred from homology"/>
<dbReference type="GO" id="GO:0006006">
    <property type="term" value="P:glucose metabolic process"/>
    <property type="evidence" value="ECO:0007669"/>
    <property type="project" value="UniProtKB-KW"/>
</dbReference>
<dbReference type="NCBIfam" id="TIGR00871">
    <property type="entry name" value="zwf"/>
    <property type="match status" value="1"/>
</dbReference>
<dbReference type="GO" id="GO:0009051">
    <property type="term" value="P:pentose-phosphate shunt, oxidative branch"/>
    <property type="evidence" value="ECO:0007669"/>
    <property type="project" value="TreeGrafter"/>
</dbReference>
<name>A0AAV5RJ49_STABA</name>
<dbReference type="PIRSF" id="PIRSF000110">
    <property type="entry name" value="G6PD"/>
    <property type="match status" value="1"/>
</dbReference>
<dbReference type="HAMAP" id="MF_00966">
    <property type="entry name" value="G6PD"/>
    <property type="match status" value="1"/>
</dbReference>
<comment type="pathway">
    <text evidence="1 9">Carbohydrate degradation; pentose phosphate pathway; D-ribulose 5-phosphate from D-glucose 6-phosphate (oxidative stage): step 1/3.</text>
</comment>
<accession>A0AAV5RJ49</accession>
<evidence type="ECO:0000256" key="7">
    <source>
        <dbReference type="ARBA" id="ARBA00023002"/>
    </source>
</evidence>
<evidence type="ECO:0000256" key="2">
    <source>
        <dbReference type="ARBA" id="ARBA00009975"/>
    </source>
</evidence>
<dbReference type="PANTHER" id="PTHR23429">
    <property type="entry name" value="GLUCOSE-6-PHOSPHATE 1-DEHYDROGENASE G6PD"/>
    <property type="match status" value="1"/>
</dbReference>
<keyword evidence="6 9" id="KW-0521">NADP</keyword>
<comment type="caution">
    <text evidence="12">The sequence shown here is derived from an EMBL/GenBank/DDBJ whole genome shotgun (WGS) entry which is preliminary data.</text>
</comment>
<evidence type="ECO:0000256" key="9">
    <source>
        <dbReference type="RuleBase" id="RU362120"/>
    </source>
</evidence>
<keyword evidence="13" id="KW-1185">Reference proteome</keyword>
<dbReference type="InterPro" id="IPR019796">
    <property type="entry name" value="G6P_DH_AS"/>
</dbReference>
<comment type="catalytic activity">
    <reaction evidence="9">
        <text>D-glucose 6-phosphate + NADP(+) = 6-phospho-D-glucono-1,5-lactone + NADPH + H(+)</text>
        <dbReference type="Rhea" id="RHEA:15841"/>
        <dbReference type="ChEBI" id="CHEBI:15378"/>
        <dbReference type="ChEBI" id="CHEBI:57783"/>
        <dbReference type="ChEBI" id="CHEBI:57955"/>
        <dbReference type="ChEBI" id="CHEBI:58349"/>
        <dbReference type="ChEBI" id="CHEBI:61548"/>
        <dbReference type="EC" id="1.1.1.49"/>
    </reaction>
</comment>
<dbReference type="SUPFAM" id="SSF55347">
    <property type="entry name" value="Glyceraldehyde-3-phosphate dehydrogenase-like, C-terminal domain"/>
    <property type="match status" value="1"/>
</dbReference>
<dbReference type="GO" id="GO:0005829">
    <property type="term" value="C:cytosol"/>
    <property type="evidence" value="ECO:0007669"/>
    <property type="project" value="TreeGrafter"/>
</dbReference>
<gene>
    <name evidence="12" type="ORF">DASB73_024280</name>
</gene>
<feature type="domain" description="Glucose-6-phosphate dehydrogenase C-terminal" evidence="11">
    <location>
        <begin position="196"/>
        <end position="483"/>
    </location>
</feature>
<evidence type="ECO:0000256" key="1">
    <source>
        <dbReference type="ARBA" id="ARBA00004937"/>
    </source>
</evidence>
<feature type="domain" description="Glucose-6-phosphate dehydrogenase NAD-binding" evidence="10">
    <location>
        <begin position="16"/>
        <end position="194"/>
    </location>
</feature>
<dbReference type="Pfam" id="PF00479">
    <property type="entry name" value="G6PD_N"/>
    <property type="match status" value="1"/>
</dbReference>
<dbReference type="Proteomes" id="UP001362899">
    <property type="component" value="Unassembled WGS sequence"/>
</dbReference>
<dbReference type="InterPro" id="IPR022674">
    <property type="entry name" value="G6P_DH_NAD-bd"/>
</dbReference>
<reference evidence="12 13" key="1">
    <citation type="journal article" date="2023" name="Elife">
        <title>Identification of key yeast species and microbe-microbe interactions impacting larval growth of Drosophila in the wild.</title>
        <authorList>
            <person name="Mure A."/>
            <person name="Sugiura Y."/>
            <person name="Maeda R."/>
            <person name="Honda K."/>
            <person name="Sakurai N."/>
            <person name="Takahashi Y."/>
            <person name="Watada M."/>
            <person name="Katoh T."/>
            <person name="Gotoh A."/>
            <person name="Gotoh Y."/>
            <person name="Taniguchi I."/>
            <person name="Nakamura K."/>
            <person name="Hayashi T."/>
            <person name="Katayama T."/>
            <person name="Uemura T."/>
            <person name="Hattori Y."/>
        </authorList>
    </citation>
    <scope>NUCLEOTIDE SEQUENCE [LARGE SCALE GENOMIC DNA]</scope>
    <source>
        <strain evidence="12 13">SB-73</strain>
    </source>
</reference>
<dbReference type="GO" id="GO:0050661">
    <property type="term" value="F:NADP binding"/>
    <property type="evidence" value="ECO:0007669"/>
    <property type="project" value="InterPro"/>
</dbReference>
<evidence type="ECO:0000313" key="13">
    <source>
        <dbReference type="Proteomes" id="UP001362899"/>
    </source>
</evidence>
<evidence type="ECO:0000256" key="3">
    <source>
        <dbReference type="ARBA" id="ARBA00013019"/>
    </source>
</evidence>
<dbReference type="SUPFAM" id="SSF51735">
    <property type="entry name" value="NAD(P)-binding Rossmann-fold domains"/>
    <property type="match status" value="1"/>
</dbReference>
<dbReference type="Gene3D" id="3.40.50.720">
    <property type="entry name" value="NAD(P)-binding Rossmann-like Domain"/>
    <property type="match status" value="1"/>
</dbReference>
<dbReference type="Pfam" id="PF02781">
    <property type="entry name" value="G6PD_C"/>
    <property type="match status" value="1"/>
</dbReference>
<comment type="similarity">
    <text evidence="2 9">Belongs to the glucose-6-phosphate dehydrogenase family.</text>
</comment>
<dbReference type="GO" id="GO:0004345">
    <property type="term" value="F:glucose-6-phosphate dehydrogenase activity"/>
    <property type="evidence" value="ECO:0007669"/>
    <property type="project" value="UniProtKB-EC"/>
</dbReference>
<comment type="function">
    <text evidence="9">Catalyzes the rate-limiting step of the oxidative pentose-phosphate pathway, which represents a route for the dissimilation of carbohydrates besides glycolysis.</text>
</comment>
<dbReference type="AlphaFoldDB" id="A0AAV5RJ49"/>
<keyword evidence="5 9" id="KW-0313">Glucose metabolism</keyword>
<evidence type="ECO:0000259" key="11">
    <source>
        <dbReference type="Pfam" id="PF02781"/>
    </source>
</evidence>
<dbReference type="PRINTS" id="PR00079">
    <property type="entry name" value="G6PDHDRGNASE"/>
</dbReference>
<dbReference type="Gene3D" id="3.30.360.10">
    <property type="entry name" value="Dihydrodipicolinate Reductase, domain 2"/>
    <property type="match status" value="1"/>
</dbReference>
<dbReference type="InterPro" id="IPR036291">
    <property type="entry name" value="NAD(P)-bd_dom_sf"/>
</dbReference>
<dbReference type="EC" id="1.1.1.49" evidence="3 9"/>